<organism evidence="9 10">
    <name type="scientific">Ridgeia piscesae</name>
    <name type="common">Tubeworm</name>
    <dbReference type="NCBI Taxonomy" id="27915"/>
    <lineage>
        <taxon>Eukaryota</taxon>
        <taxon>Metazoa</taxon>
        <taxon>Spiralia</taxon>
        <taxon>Lophotrochozoa</taxon>
        <taxon>Annelida</taxon>
        <taxon>Polychaeta</taxon>
        <taxon>Sedentaria</taxon>
        <taxon>Canalipalpata</taxon>
        <taxon>Sabellida</taxon>
        <taxon>Siboglinidae</taxon>
        <taxon>Ridgeia</taxon>
    </lineage>
</organism>
<keyword evidence="5" id="KW-1133">Transmembrane helix</keyword>
<keyword evidence="8" id="KW-0407">Ion channel</keyword>
<dbReference type="GO" id="GO:0034220">
    <property type="term" value="P:monoatomic ion transmembrane transport"/>
    <property type="evidence" value="ECO:0007669"/>
    <property type="project" value="UniProtKB-KW"/>
</dbReference>
<sequence length="179" mass="20035">MDQLFLAFGELKRPRSGGTDSFCDRLNCTYTMYVLIVFSVITTSRAYVGDQVSCWCPSHFTDSHIEYTNQRVRPDRLPDAEEFAMDKLLFFLSDGKDARTGGGDSYCDRLNCRYTVFVLTIGALVVTSRVQVGDPIQCWCPSHFTSSHVSYTNKVSAVGGSVGMCETYVRCISIQENVL</sequence>
<dbReference type="PANTHER" id="PTHR11893:SF36">
    <property type="entry name" value="INNEXIN-5"/>
    <property type="match status" value="1"/>
</dbReference>
<dbReference type="PANTHER" id="PTHR11893">
    <property type="entry name" value="INNEXIN"/>
    <property type="match status" value="1"/>
</dbReference>
<evidence type="ECO:0000256" key="5">
    <source>
        <dbReference type="ARBA" id="ARBA00022989"/>
    </source>
</evidence>
<dbReference type="EMBL" id="JAODUO010001214">
    <property type="protein sequence ID" value="KAK2168839.1"/>
    <property type="molecule type" value="Genomic_DNA"/>
</dbReference>
<evidence type="ECO:0000256" key="2">
    <source>
        <dbReference type="ARBA" id="ARBA00022448"/>
    </source>
</evidence>
<keyword evidence="2" id="KW-0813">Transport</keyword>
<keyword evidence="4" id="KW-0812">Transmembrane</keyword>
<keyword evidence="10" id="KW-1185">Reference proteome</keyword>
<dbReference type="GO" id="GO:0005886">
    <property type="term" value="C:plasma membrane"/>
    <property type="evidence" value="ECO:0007669"/>
    <property type="project" value="UniProtKB-SubCell"/>
</dbReference>
<gene>
    <name evidence="9" type="ORF">NP493_1216g00040</name>
</gene>
<comment type="caution">
    <text evidence="9">The sequence shown here is derived from an EMBL/GenBank/DDBJ whole genome shotgun (WGS) entry which is preliminary data.</text>
</comment>
<evidence type="ECO:0000256" key="4">
    <source>
        <dbReference type="ARBA" id="ARBA00022692"/>
    </source>
</evidence>
<evidence type="ECO:0000313" key="9">
    <source>
        <dbReference type="EMBL" id="KAK2168839.1"/>
    </source>
</evidence>
<reference evidence="9" key="1">
    <citation type="journal article" date="2023" name="Mol. Biol. Evol.">
        <title>Third-Generation Sequencing Reveals the Adaptive Role of the Epigenome in Three Deep-Sea Polychaetes.</title>
        <authorList>
            <person name="Perez M."/>
            <person name="Aroh O."/>
            <person name="Sun Y."/>
            <person name="Lan Y."/>
            <person name="Juniper S.K."/>
            <person name="Young C.R."/>
            <person name="Angers B."/>
            <person name="Qian P.Y."/>
        </authorList>
    </citation>
    <scope>NUCLEOTIDE SEQUENCE</scope>
    <source>
        <strain evidence="9">R07B-5</strain>
    </source>
</reference>
<keyword evidence="6" id="KW-0406">Ion transport</keyword>
<keyword evidence="3" id="KW-1003">Cell membrane</keyword>
<evidence type="ECO:0000256" key="6">
    <source>
        <dbReference type="ARBA" id="ARBA00023065"/>
    </source>
</evidence>
<evidence type="ECO:0000256" key="1">
    <source>
        <dbReference type="ARBA" id="ARBA00004651"/>
    </source>
</evidence>
<dbReference type="Pfam" id="PF00876">
    <property type="entry name" value="Innexin"/>
    <property type="match status" value="2"/>
</dbReference>
<evidence type="ECO:0000313" key="10">
    <source>
        <dbReference type="Proteomes" id="UP001209878"/>
    </source>
</evidence>
<name>A0AAD9KCU1_RIDPI</name>
<protein>
    <submittedName>
        <fullName evidence="9">Uncharacterized protein</fullName>
    </submittedName>
</protein>
<dbReference type="InterPro" id="IPR000990">
    <property type="entry name" value="Innexin"/>
</dbReference>
<evidence type="ECO:0000256" key="8">
    <source>
        <dbReference type="ARBA" id="ARBA00023303"/>
    </source>
</evidence>
<proteinExistence type="predicted"/>
<evidence type="ECO:0000256" key="3">
    <source>
        <dbReference type="ARBA" id="ARBA00022475"/>
    </source>
</evidence>
<dbReference type="Proteomes" id="UP001209878">
    <property type="component" value="Unassembled WGS sequence"/>
</dbReference>
<dbReference type="AlphaFoldDB" id="A0AAD9KCU1"/>
<accession>A0AAD9KCU1</accession>
<comment type="subcellular location">
    <subcellularLocation>
        <location evidence="1">Cell membrane</location>
        <topology evidence="1">Multi-pass membrane protein</topology>
    </subcellularLocation>
</comment>
<evidence type="ECO:0000256" key="7">
    <source>
        <dbReference type="ARBA" id="ARBA00023136"/>
    </source>
</evidence>
<keyword evidence="7" id="KW-0472">Membrane</keyword>